<proteinExistence type="predicted"/>
<feature type="region of interest" description="Disordered" evidence="1">
    <location>
        <begin position="99"/>
        <end position="125"/>
    </location>
</feature>
<reference evidence="2" key="1">
    <citation type="submission" date="2022-12" db="EMBL/GenBank/DDBJ databases">
        <title>Draft genome assemblies for two species of Escallonia (Escalloniales).</title>
        <authorList>
            <person name="Chanderbali A."/>
            <person name="Dervinis C."/>
            <person name="Anghel I."/>
            <person name="Soltis D."/>
            <person name="Soltis P."/>
            <person name="Zapata F."/>
        </authorList>
    </citation>
    <scope>NUCLEOTIDE SEQUENCE</scope>
    <source>
        <strain evidence="2">UCBG92.1500</strain>
        <tissue evidence="2">Leaf</tissue>
    </source>
</reference>
<feature type="compositionally biased region" description="Basic residues" evidence="1">
    <location>
        <begin position="99"/>
        <end position="108"/>
    </location>
</feature>
<name>A0AA88QIY3_9ASTE</name>
<organism evidence="2 3">
    <name type="scientific">Escallonia rubra</name>
    <dbReference type="NCBI Taxonomy" id="112253"/>
    <lineage>
        <taxon>Eukaryota</taxon>
        <taxon>Viridiplantae</taxon>
        <taxon>Streptophyta</taxon>
        <taxon>Embryophyta</taxon>
        <taxon>Tracheophyta</taxon>
        <taxon>Spermatophyta</taxon>
        <taxon>Magnoliopsida</taxon>
        <taxon>eudicotyledons</taxon>
        <taxon>Gunneridae</taxon>
        <taxon>Pentapetalae</taxon>
        <taxon>asterids</taxon>
        <taxon>campanulids</taxon>
        <taxon>Escalloniales</taxon>
        <taxon>Escalloniaceae</taxon>
        <taxon>Escallonia</taxon>
    </lineage>
</organism>
<keyword evidence="3" id="KW-1185">Reference proteome</keyword>
<comment type="caution">
    <text evidence="2">The sequence shown here is derived from an EMBL/GenBank/DDBJ whole genome shotgun (WGS) entry which is preliminary data.</text>
</comment>
<dbReference type="PANTHER" id="PTHR34956:SF1">
    <property type="entry name" value="DUF4005 DOMAIN-CONTAINING PROTEIN"/>
    <property type="match status" value="1"/>
</dbReference>
<dbReference type="AlphaFoldDB" id="A0AA88QIY3"/>
<protein>
    <submittedName>
        <fullName evidence="2">Uncharacterized protein</fullName>
    </submittedName>
</protein>
<evidence type="ECO:0000256" key="1">
    <source>
        <dbReference type="SAM" id="MobiDB-lite"/>
    </source>
</evidence>
<evidence type="ECO:0000313" key="3">
    <source>
        <dbReference type="Proteomes" id="UP001187471"/>
    </source>
</evidence>
<dbReference type="PANTHER" id="PTHR34956">
    <property type="entry name" value="OS05G0397300 PROTEIN"/>
    <property type="match status" value="1"/>
</dbReference>
<evidence type="ECO:0000313" key="2">
    <source>
        <dbReference type="EMBL" id="KAK2971554.1"/>
    </source>
</evidence>
<accession>A0AA88QIY3</accession>
<gene>
    <name evidence="2" type="ORF">RJ640_017923</name>
</gene>
<dbReference type="EMBL" id="JAVXUO010002581">
    <property type="protein sequence ID" value="KAK2971554.1"/>
    <property type="molecule type" value="Genomic_DNA"/>
</dbReference>
<sequence>MNMVMGPEFASVDHDEFYAELERQILVLTAEDDSDDFVDCSKVSNSMRAVKHGSSMCVIQPGSYFDWTEDGNTNSVPTWLLNLWRNGNGTGVFIPHIVNSRRRNKPKKRNNEKGRTYRPVASKKG</sequence>
<dbReference type="Proteomes" id="UP001187471">
    <property type="component" value="Unassembled WGS sequence"/>
</dbReference>